<dbReference type="InterPro" id="IPR029058">
    <property type="entry name" value="AB_hydrolase_fold"/>
</dbReference>
<reference evidence="3" key="2">
    <citation type="journal article" date="2013" name="PLoS Genet.">
        <title>Comparative genome structure, secondary metabolite, and effector coding capacity across Cochliobolus pathogens.</title>
        <authorList>
            <person name="Condon B.J."/>
            <person name="Leng Y."/>
            <person name="Wu D."/>
            <person name="Bushley K.E."/>
            <person name="Ohm R.A."/>
            <person name="Otillar R."/>
            <person name="Martin J."/>
            <person name="Schackwitz W."/>
            <person name="Grimwood J."/>
            <person name="MohdZainudin N."/>
            <person name="Xue C."/>
            <person name="Wang R."/>
            <person name="Manning V.A."/>
            <person name="Dhillon B."/>
            <person name="Tu Z.J."/>
            <person name="Steffenson B.J."/>
            <person name="Salamov A."/>
            <person name="Sun H."/>
            <person name="Lowry S."/>
            <person name="LaButti K."/>
            <person name="Han J."/>
            <person name="Copeland A."/>
            <person name="Lindquist E."/>
            <person name="Barry K."/>
            <person name="Schmutz J."/>
            <person name="Baker S.E."/>
            <person name="Ciuffetti L.M."/>
            <person name="Grigoriev I.V."/>
            <person name="Zhong S."/>
            <person name="Turgeon B.G."/>
        </authorList>
    </citation>
    <scope>NUCLEOTIDE SEQUENCE [LARGE SCALE GENOMIC DNA]</scope>
    <source>
        <strain evidence="3">C5 / ATCC 48332 / race O</strain>
    </source>
</reference>
<gene>
    <name evidence="2" type="ORF">COCHEDRAFT_1158889</name>
</gene>
<evidence type="ECO:0000313" key="2">
    <source>
        <dbReference type="EMBL" id="EMD88951.1"/>
    </source>
</evidence>
<reference evidence="2 3" key="1">
    <citation type="journal article" date="2012" name="PLoS Pathog.">
        <title>Diverse lifestyles and strategies of plant pathogenesis encoded in the genomes of eighteen Dothideomycetes fungi.</title>
        <authorList>
            <person name="Ohm R.A."/>
            <person name="Feau N."/>
            <person name="Henrissat B."/>
            <person name="Schoch C.L."/>
            <person name="Horwitz B.A."/>
            <person name="Barry K.W."/>
            <person name="Condon B.J."/>
            <person name="Copeland A.C."/>
            <person name="Dhillon B."/>
            <person name="Glaser F."/>
            <person name="Hesse C.N."/>
            <person name="Kosti I."/>
            <person name="LaButti K."/>
            <person name="Lindquist E.A."/>
            <person name="Lucas S."/>
            <person name="Salamov A.A."/>
            <person name="Bradshaw R.E."/>
            <person name="Ciuffetti L."/>
            <person name="Hamelin R.C."/>
            <person name="Kema G.H.J."/>
            <person name="Lawrence C."/>
            <person name="Scott J.A."/>
            <person name="Spatafora J.W."/>
            <person name="Turgeon B.G."/>
            <person name="de Wit P.J.G.M."/>
            <person name="Zhong S."/>
            <person name="Goodwin S.B."/>
            <person name="Grigoriev I.V."/>
        </authorList>
    </citation>
    <scope>NUCLEOTIDE SEQUENCE [LARGE SCALE GENOMIC DNA]</scope>
    <source>
        <strain evidence="3">C5 / ATCC 48332 / race O</strain>
    </source>
</reference>
<sequence length="241" mass="25590">MPSPPKTSLSSSSPSSSPPSPTWKPARLDDYLSLSHAPNAKATCSIVKPVSIKVDSGPNGTAPGFLHLPPPAPLARPPRQPVHVPLSLAEKLGSLPRPMAALRLDYRFPARTAHCVLAAMRELQDTYHMSSRDSRVVGCVGIASHAPRPVLLLHGTGDRTLGHGCSERLYEAYGTGGKRVLRLFEGDDHALTGISQEAEQLCAGVGGGGNGRGMGDVLVGEEEKVELMWKGGDLRGEERLE</sequence>
<evidence type="ECO:0000313" key="3">
    <source>
        <dbReference type="Proteomes" id="UP000016936"/>
    </source>
</evidence>
<proteinExistence type="predicted"/>
<feature type="compositionally biased region" description="Low complexity" evidence="1">
    <location>
        <begin position="1"/>
        <end position="15"/>
    </location>
</feature>
<dbReference type="EMBL" id="KB445580">
    <property type="protein sequence ID" value="EMD88951.1"/>
    <property type="molecule type" value="Genomic_DNA"/>
</dbReference>
<dbReference type="OrthoDB" id="2498029at2759"/>
<dbReference type="Gene3D" id="3.40.50.1820">
    <property type="entry name" value="alpha/beta hydrolase"/>
    <property type="match status" value="1"/>
</dbReference>
<dbReference type="eggNOG" id="ENOG502S6DB">
    <property type="taxonomic scope" value="Eukaryota"/>
</dbReference>
<dbReference type="Proteomes" id="UP000016936">
    <property type="component" value="Unassembled WGS sequence"/>
</dbReference>
<dbReference type="HOGENOM" id="CLU_061636_0_0_1"/>
<evidence type="ECO:0000256" key="1">
    <source>
        <dbReference type="SAM" id="MobiDB-lite"/>
    </source>
</evidence>
<accession>M2U5F5</accession>
<name>M2U5F5_COCH5</name>
<dbReference type="AlphaFoldDB" id="M2U5F5"/>
<organism evidence="2 3">
    <name type="scientific">Cochliobolus heterostrophus (strain C5 / ATCC 48332 / race O)</name>
    <name type="common">Southern corn leaf blight fungus</name>
    <name type="synonym">Bipolaris maydis</name>
    <dbReference type="NCBI Taxonomy" id="701091"/>
    <lineage>
        <taxon>Eukaryota</taxon>
        <taxon>Fungi</taxon>
        <taxon>Dikarya</taxon>
        <taxon>Ascomycota</taxon>
        <taxon>Pezizomycotina</taxon>
        <taxon>Dothideomycetes</taxon>
        <taxon>Pleosporomycetidae</taxon>
        <taxon>Pleosporales</taxon>
        <taxon>Pleosporineae</taxon>
        <taxon>Pleosporaceae</taxon>
        <taxon>Bipolaris</taxon>
    </lineage>
</organism>
<dbReference type="SUPFAM" id="SSF53474">
    <property type="entry name" value="alpha/beta-Hydrolases"/>
    <property type="match status" value="1"/>
</dbReference>
<keyword evidence="3" id="KW-1185">Reference proteome</keyword>
<protein>
    <submittedName>
        <fullName evidence="2">Uncharacterized protein</fullName>
    </submittedName>
</protein>
<feature type="region of interest" description="Disordered" evidence="1">
    <location>
        <begin position="1"/>
        <end position="27"/>
    </location>
</feature>